<accession>A0A078B3J0</accession>
<reference evidence="1 2" key="1">
    <citation type="submission" date="2014-06" db="EMBL/GenBank/DDBJ databases">
        <authorList>
            <person name="Swart Estienne"/>
        </authorList>
    </citation>
    <scope>NUCLEOTIDE SEQUENCE [LARGE SCALE GENOMIC DNA]</scope>
    <source>
        <strain evidence="1 2">130c</strain>
    </source>
</reference>
<dbReference type="InParanoid" id="A0A078B3J0"/>
<protein>
    <recommendedName>
        <fullName evidence="3">C2 domain-containing protein</fullName>
    </recommendedName>
</protein>
<name>A0A078B3J0_STYLE</name>
<proteinExistence type="predicted"/>
<evidence type="ECO:0000313" key="2">
    <source>
        <dbReference type="Proteomes" id="UP000039865"/>
    </source>
</evidence>
<dbReference type="EMBL" id="CCKQ01017145">
    <property type="protein sequence ID" value="CDW89014.1"/>
    <property type="molecule type" value="Genomic_DNA"/>
</dbReference>
<keyword evidence="2" id="KW-1185">Reference proteome</keyword>
<sequence>MELAIPLFMKKDKSASSDGLLNQSNNEISKEEQVQQNLAQDSTLQIKISSIQGLNPADYERDELDKCYIRILLDDDNYNTGFGKVSLQDNGLLDIEWEESIYVKVGNDKDVASTQIYIIICINNEKEISYLDKMISTYEMNLIDYSDQRSRMIQYDVEDENKIGERGSQSIILVRIIIRSCRSN</sequence>
<dbReference type="AlphaFoldDB" id="A0A078B3J0"/>
<dbReference type="Proteomes" id="UP000039865">
    <property type="component" value="Unassembled WGS sequence"/>
</dbReference>
<evidence type="ECO:0000313" key="1">
    <source>
        <dbReference type="EMBL" id="CDW89014.1"/>
    </source>
</evidence>
<gene>
    <name evidence="1" type="primary">Contig3059.g3269</name>
    <name evidence="1" type="ORF">STYLEM_18142</name>
</gene>
<evidence type="ECO:0008006" key="3">
    <source>
        <dbReference type="Google" id="ProtNLM"/>
    </source>
</evidence>
<organism evidence="1 2">
    <name type="scientific">Stylonychia lemnae</name>
    <name type="common">Ciliate</name>
    <dbReference type="NCBI Taxonomy" id="5949"/>
    <lineage>
        <taxon>Eukaryota</taxon>
        <taxon>Sar</taxon>
        <taxon>Alveolata</taxon>
        <taxon>Ciliophora</taxon>
        <taxon>Intramacronucleata</taxon>
        <taxon>Spirotrichea</taxon>
        <taxon>Stichotrichia</taxon>
        <taxon>Sporadotrichida</taxon>
        <taxon>Oxytrichidae</taxon>
        <taxon>Stylonychinae</taxon>
        <taxon>Stylonychia</taxon>
    </lineage>
</organism>